<dbReference type="Proteomes" id="UP000324222">
    <property type="component" value="Unassembled WGS sequence"/>
</dbReference>
<comment type="caution">
    <text evidence="2">The sequence shown here is derived from an EMBL/GenBank/DDBJ whole genome shotgun (WGS) entry which is preliminary data.</text>
</comment>
<evidence type="ECO:0000256" key="1">
    <source>
        <dbReference type="SAM" id="MobiDB-lite"/>
    </source>
</evidence>
<evidence type="ECO:0000313" key="3">
    <source>
        <dbReference type="Proteomes" id="UP000324222"/>
    </source>
</evidence>
<protein>
    <submittedName>
        <fullName evidence="2">Uncharacterized protein</fullName>
    </submittedName>
</protein>
<accession>A0A5B7IW57</accession>
<proteinExistence type="predicted"/>
<sequence>MVAEKRLESGVLASPPRPQPNVTHKPGPLTAARRLEFPPYVQNLRPSRECTPKHNATPSHGLSKFLDGLSGGRSSSQAQQSYGSPLLAS</sequence>
<keyword evidence="3" id="KW-1185">Reference proteome</keyword>
<name>A0A5B7IW57_PORTR</name>
<dbReference type="AlphaFoldDB" id="A0A5B7IW57"/>
<organism evidence="2 3">
    <name type="scientific">Portunus trituberculatus</name>
    <name type="common">Swimming crab</name>
    <name type="synonym">Neptunus trituberculatus</name>
    <dbReference type="NCBI Taxonomy" id="210409"/>
    <lineage>
        <taxon>Eukaryota</taxon>
        <taxon>Metazoa</taxon>
        <taxon>Ecdysozoa</taxon>
        <taxon>Arthropoda</taxon>
        <taxon>Crustacea</taxon>
        <taxon>Multicrustacea</taxon>
        <taxon>Malacostraca</taxon>
        <taxon>Eumalacostraca</taxon>
        <taxon>Eucarida</taxon>
        <taxon>Decapoda</taxon>
        <taxon>Pleocyemata</taxon>
        <taxon>Brachyura</taxon>
        <taxon>Eubrachyura</taxon>
        <taxon>Portunoidea</taxon>
        <taxon>Portunidae</taxon>
        <taxon>Portuninae</taxon>
        <taxon>Portunus</taxon>
    </lineage>
</organism>
<gene>
    <name evidence="2" type="ORF">E2C01_081256</name>
</gene>
<evidence type="ECO:0000313" key="2">
    <source>
        <dbReference type="EMBL" id="MPC86429.1"/>
    </source>
</evidence>
<reference evidence="2 3" key="1">
    <citation type="submission" date="2019-05" db="EMBL/GenBank/DDBJ databases">
        <title>Another draft genome of Portunus trituberculatus and its Hox gene families provides insights of decapod evolution.</title>
        <authorList>
            <person name="Jeong J.-H."/>
            <person name="Song I."/>
            <person name="Kim S."/>
            <person name="Choi T."/>
            <person name="Kim D."/>
            <person name="Ryu S."/>
            <person name="Kim W."/>
        </authorList>
    </citation>
    <scope>NUCLEOTIDE SEQUENCE [LARGE SCALE GENOMIC DNA]</scope>
    <source>
        <tissue evidence="2">Muscle</tissue>
    </source>
</reference>
<feature type="region of interest" description="Disordered" evidence="1">
    <location>
        <begin position="1"/>
        <end position="89"/>
    </location>
</feature>
<feature type="compositionally biased region" description="Low complexity" evidence="1">
    <location>
        <begin position="72"/>
        <end position="89"/>
    </location>
</feature>
<dbReference type="EMBL" id="VSRR010071405">
    <property type="protein sequence ID" value="MPC86429.1"/>
    <property type="molecule type" value="Genomic_DNA"/>
</dbReference>